<dbReference type="STRING" id="1742973.COMA2_190002"/>
<evidence type="ECO:0000313" key="2">
    <source>
        <dbReference type="Proteomes" id="UP000198736"/>
    </source>
</evidence>
<name>A0A0S4LC62_9BACT</name>
<dbReference type="Proteomes" id="UP000198736">
    <property type="component" value="Unassembled WGS sequence"/>
</dbReference>
<dbReference type="EMBL" id="CZPZ01000011">
    <property type="protein sequence ID" value="CUS34767.1"/>
    <property type="molecule type" value="Genomic_DNA"/>
</dbReference>
<reference evidence="2" key="1">
    <citation type="submission" date="2015-10" db="EMBL/GenBank/DDBJ databases">
        <authorList>
            <person name="Luecker S."/>
            <person name="Luecker S."/>
        </authorList>
    </citation>
    <scope>NUCLEOTIDE SEQUENCE [LARGE SCALE GENOMIC DNA]</scope>
</reference>
<organism evidence="1 2">
    <name type="scientific">Candidatus Nitrospira nitrificans</name>
    <dbReference type="NCBI Taxonomy" id="1742973"/>
    <lineage>
        <taxon>Bacteria</taxon>
        <taxon>Pseudomonadati</taxon>
        <taxon>Nitrospirota</taxon>
        <taxon>Nitrospiria</taxon>
        <taxon>Nitrospirales</taxon>
        <taxon>Nitrospiraceae</taxon>
        <taxon>Nitrospira</taxon>
    </lineage>
</organism>
<proteinExistence type="predicted"/>
<accession>A0A0S4LC62</accession>
<dbReference type="AlphaFoldDB" id="A0A0S4LC62"/>
<keyword evidence="2" id="KW-1185">Reference proteome</keyword>
<sequence>MTTDFSLSGLIWELSIAPLTNCCLIQKTLETKVPLIKETHSKRFWTIKRRNFLYSQRT</sequence>
<evidence type="ECO:0000313" key="1">
    <source>
        <dbReference type="EMBL" id="CUS34767.1"/>
    </source>
</evidence>
<protein>
    <submittedName>
        <fullName evidence="1">Uncharacterized protein</fullName>
    </submittedName>
</protein>
<gene>
    <name evidence="1" type="ORF">COMA2_190002</name>
</gene>